<evidence type="ECO:0000256" key="2">
    <source>
        <dbReference type="SAM" id="SignalP"/>
    </source>
</evidence>
<evidence type="ECO:0000313" key="5">
    <source>
        <dbReference type="EMBL" id="RDX01526.1"/>
    </source>
</evidence>
<feature type="domain" description="WxL Interacting Protein peptidoglycan binding" evidence="3">
    <location>
        <begin position="29"/>
        <end position="148"/>
    </location>
</feature>
<keyword evidence="1" id="KW-0812">Transmembrane</keyword>
<protein>
    <submittedName>
        <fullName evidence="5">Cell wall anchor protein</fullName>
    </submittedName>
</protein>
<name>A0A3D8TUM6_9LIST</name>
<feature type="transmembrane region" description="Helical" evidence="1">
    <location>
        <begin position="307"/>
        <end position="328"/>
    </location>
</feature>
<evidence type="ECO:0000256" key="1">
    <source>
        <dbReference type="SAM" id="Phobius"/>
    </source>
</evidence>
<keyword evidence="1" id="KW-1133">Transmembrane helix</keyword>
<dbReference type="RefSeq" id="WP_115753762.1">
    <property type="nucleotide sequence ID" value="NZ_LARY01000002.1"/>
</dbReference>
<dbReference type="Pfam" id="PF06030">
    <property type="entry name" value="WxLIP_PGBD"/>
    <property type="match status" value="1"/>
</dbReference>
<gene>
    <name evidence="5" type="ORF">UR08_08595</name>
</gene>
<dbReference type="Proteomes" id="UP000257055">
    <property type="component" value="Unassembled WGS sequence"/>
</dbReference>
<comment type="caution">
    <text evidence="5">The sequence shown here is derived from an EMBL/GenBank/DDBJ whole genome shotgun (WGS) entry which is preliminary data.</text>
</comment>
<dbReference type="AlphaFoldDB" id="A0A3D8TUM6"/>
<keyword evidence="6" id="KW-1185">Reference proteome</keyword>
<dbReference type="InterPro" id="IPR010317">
    <property type="entry name" value="WxLIP_PGBD"/>
</dbReference>
<dbReference type="Pfam" id="PF11797">
    <property type="entry name" value="WxLIP_HBD"/>
    <property type="match status" value="1"/>
</dbReference>
<feature type="chain" id="PRO_5017773899" evidence="2">
    <location>
        <begin position="25"/>
        <end position="342"/>
    </location>
</feature>
<keyword evidence="2" id="KW-0732">Signal</keyword>
<keyword evidence="1" id="KW-0472">Membrane</keyword>
<accession>A0A3D8TUM6</accession>
<proteinExistence type="predicted"/>
<feature type="domain" description="WxL Interacting Protein host binding" evidence="4">
    <location>
        <begin position="160"/>
        <end position="295"/>
    </location>
</feature>
<sequence>MKKFGMWLAVLLFAMLILPQNGQASKFNFAVDTVLPDNQIDKQKTYFNLKMKPNQEQTLTIKLRNDTDSPVVINPEIHSATTNRNGVVEYGKSSAKRDSSLSHEMNELIKVKKEITVPAKGSYNLLLEVKMPEKAYDGILAGGITLEEKQTKKSKQDKSEGLQIENKYAYVVGITLQENDSKVKQDLKLKKVAPNQVNARNVIEATLQNPTATYLNRFEVDAVITKKGKDEALYKSKKEGMQVAPNSHFAYPVPLNGEKMKPGKYTLHLKAKSSKESWNFTKDFTIKPEEADKFNAKDVSIKEPNYFWWYVAGIAFLLLAILLGFILWRRKKKREQEQETND</sequence>
<evidence type="ECO:0000313" key="6">
    <source>
        <dbReference type="Proteomes" id="UP000257055"/>
    </source>
</evidence>
<reference evidence="6" key="1">
    <citation type="submission" date="2015-04" db="EMBL/GenBank/DDBJ databases">
        <authorList>
            <person name="Schardt J."/>
            <person name="Mueller-Herbst S."/>
            <person name="Scherer S."/>
            <person name="Huptas C."/>
        </authorList>
    </citation>
    <scope>NUCLEOTIDE SEQUENCE [LARGE SCALE GENOMIC DNA]</scope>
    <source>
        <strain evidence="6">Kiel-L1</strain>
    </source>
</reference>
<organism evidence="5 6">
    <name type="scientific">Listeria kieliensis</name>
    <dbReference type="NCBI Taxonomy" id="1621700"/>
    <lineage>
        <taxon>Bacteria</taxon>
        <taxon>Bacillati</taxon>
        <taxon>Bacillota</taxon>
        <taxon>Bacilli</taxon>
        <taxon>Bacillales</taxon>
        <taxon>Listeriaceae</taxon>
        <taxon>Listeria</taxon>
    </lineage>
</organism>
<dbReference type="EMBL" id="LARY01000002">
    <property type="protein sequence ID" value="RDX01526.1"/>
    <property type="molecule type" value="Genomic_DNA"/>
</dbReference>
<evidence type="ECO:0000259" key="3">
    <source>
        <dbReference type="Pfam" id="PF06030"/>
    </source>
</evidence>
<evidence type="ECO:0000259" key="4">
    <source>
        <dbReference type="Pfam" id="PF11797"/>
    </source>
</evidence>
<dbReference type="InterPro" id="IPR021759">
    <property type="entry name" value="WxLIP_HBD"/>
</dbReference>
<feature type="signal peptide" evidence="2">
    <location>
        <begin position="1"/>
        <end position="24"/>
    </location>
</feature>